<dbReference type="Proteomes" id="UP000766486">
    <property type="component" value="Unassembled WGS sequence"/>
</dbReference>
<dbReference type="InterPro" id="IPR019826">
    <property type="entry name" value="Carboxylesterase_B_AS"/>
</dbReference>
<dbReference type="PANTHER" id="PTHR43142:SF11">
    <property type="entry name" value="CARBOXYLIC ESTER HYDROLASE"/>
    <property type="match status" value="1"/>
</dbReference>
<dbReference type="EC" id="3.1.1.-" evidence="3"/>
<accession>A0ABY6V5D9</accession>
<dbReference type="EMBL" id="CABFNS010001040">
    <property type="protein sequence ID" value="VUC37793.1"/>
    <property type="molecule type" value="Genomic_DNA"/>
</dbReference>
<evidence type="ECO:0000256" key="3">
    <source>
        <dbReference type="RuleBase" id="RU361235"/>
    </source>
</evidence>
<feature type="domain" description="Carboxylesterase type B" evidence="4">
    <location>
        <begin position="12"/>
        <end position="212"/>
    </location>
</feature>
<name>A0ABY6V5D9_BIOOC</name>
<dbReference type="InterPro" id="IPR029058">
    <property type="entry name" value="AB_hydrolase_fold"/>
</dbReference>
<dbReference type="PANTHER" id="PTHR43142">
    <property type="entry name" value="CARBOXYLIC ESTER HYDROLASE"/>
    <property type="match status" value="1"/>
</dbReference>
<reference evidence="5 6" key="1">
    <citation type="submission" date="2019-06" db="EMBL/GenBank/DDBJ databases">
        <authorList>
            <person name="Broberg M."/>
        </authorList>
    </citation>
    <scope>NUCLEOTIDE SEQUENCE [LARGE SCALE GENOMIC DNA]</scope>
</reference>
<dbReference type="Gene3D" id="3.40.50.1820">
    <property type="entry name" value="alpha/beta hydrolase"/>
    <property type="match status" value="1"/>
</dbReference>
<dbReference type="SUPFAM" id="SSF53474">
    <property type="entry name" value="alpha/beta-Hydrolases"/>
    <property type="match status" value="1"/>
</dbReference>
<evidence type="ECO:0000256" key="1">
    <source>
        <dbReference type="ARBA" id="ARBA00005964"/>
    </source>
</evidence>
<organism evidence="5 6">
    <name type="scientific">Bionectria ochroleuca</name>
    <name type="common">Gliocladium roseum</name>
    <dbReference type="NCBI Taxonomy" id="29856"/>
    <lineage>
        <taxon>Eukaryota</taxon>
        <taxon>Fungi</taxon>
        <taxon>Dikarya</taxon>
        <taxon>Ascomycota</taxon>
        <taxon>Pezizomycotina</taxon>
        <taxon>Sordariomycetes</taxon>
        <taxon>Hypocreomycetidae</taxon>
        <taxon>Hypocreales</taxon>
        <taxon>Bionectriaceae</taxon>
        <taxon>Clonostachys</taxon>
    </lineage>
</organism>
<dbReference type="Pfam" id="PF00135">
    <property type="entry name" value="COesterase"/>
    <property type="match status" value="1"/>
</dbReference>
<evidence type="ECO:0000313" key="5">
    <source>
        <dbReference type="EMBL" id="VUC37793.1"/>
    </source>
</evidence>
<gene>
    <name evidence="5" type="ORF">CLO192961_LOCUS482993</name>
</gene>
<dbReference type="InterPro" id="IPR002018">
    <property type="entry name" value="CarbesteraseB"/>
</dbReference>
<keyword evidence="6" id="KW-1185">Reference proteome</keyword>
<comment type="caution">
    <text evidence="5">The sequence shown here is derived from an EMBL/GenBank/DDBJ whole genome shotgun (WGS) entry which is preliminary data.</text>
</comment>
<dbReference type="PROSITE" id="PS00122">
    <property type="entry name" value="CARBOXYLESTERASE_B_1"/>
    <property type="match status" value="1"/>
</dbReference>
<proteinExistence type="inferred from homology"/>
<sequence>MEAIPFMHPAIGKVIGIKGNGCNKFLGIKYATLKHRFAPAELSTYDGSGLNATRYGPQVISPPAGVDMEFSFIQHSLPKPDFPGTSDLHGLTANIFVPSDTLNSDSKNTDLPVLVFIHGGGFALGGNWWPQYDFARLVELSSELGKPMIGVNVNYRVGPLGFLTCPELRQAGCKPNNGLHDQRMALRWLQEYIQGFGGNPDEITVMGESAGGGKKPLTPQVIRNT</sequence>
<protein>
    <recommendedName>
        <fullName evidence="3">Carboxylic ester hydrolase</fullName>
        <ecNumber evidence="3">3.1.1.-</ecNumber>
    </recommendedName>
</protein>
<evidence type="ECO:0000259" key="4">
    <source>
        <dbReference type="Pfam" id="PF00135"/>
    </source>
</evidence>
<keyword evidence="2 3" id="KW-0378">Hydrolase</keyword>
<comment type="similarity">
    <text evidence="1 3">Belongs to the type-B carboxylesterase/lipase family.</text>
</comment>
<evidence type="ECO:0000313" key="6">
    <source>
        <dbReference type="Proteomes" id="UP000766486"/>
    </source>
</evidence>
<evidence type="ECO:0000256" key="2">
    <source>
        <dbReference type="ARBA" id="ARBA00022801"/>
    </source>
</evidence>